<dbReference type="Gene3D" id="3.10.290.10">
    <property type="entry name" value="RNA-binding S4 domain"/>
    <property type="match status" value="1"/>
</dbReference>
<evidence type="ECO:0000256" key="1">
    <source>
        <dbReference type="PROSITE-ProRule" id="PRU00182"/>
    </source>
</evidence>
<dbReference type="Pfam" id="PF13275">
    <property type="entry name" value="S4_2"/>
    <property type="match status" value="1"/>
</dbReference>
<dbReference type="Proteomes" id="UP001232445">
    <property type="component" value="Unassembled WGS sequence"/>
</dbReference>
<dbReference type="PROSITE" id="PS50889">
    <property type="entry name" value="S4"/>
    <property type="match status" value="1"/>
</dbReference>
<keyword evidence="3" id="KW-1185">Reference proteome</keyword>
<protein>
    <submittedName>
        <fullName evidence="2">S4 domain protein YaaA</fullName>
    </submittedName>
</protein>
<keyword evidence="1" id="KW-0694">RNA-binding</keyword>
<dbReference type="EMBL" id="JAUSUQ010000007">
    <property type="protein sequence ID" value="MDQ0339273.1"/>
    <property type="molecule type" value="Genomic_DNA"/>
</dbReference>
<dbReference type="NCBIfam" id="TIGR02988">
    <property type="entry name" value="YaaA_near_RecF"/>
    <property type="match status" value="1"/>
</dbReference>
<dbReference type="SUPFAM" id="SSF55174">
    <property type="entry name" value="Alpha-L RNA-binding motif"/>
    <property type="match status" value="1"/>
</dbReference>
<dbReference type="InterPro" id="IPR036986">
    <property type="entry name" value="S4_RNA-bd_sf"/>
</dbReference>
<comment type="caution">
    <text evidence="2">The sequence shown here is derived from an EMBL/GenBank/DDBJ whole genome shotgun (WGS) entry which is preliminary data.</text>
</comment>
<gene>
    <name evidence="2" type="ORF">J2S00_002060</name>
</gene>
<evidence type="ECO:0000313" key="2">
    <source>
        <dbReference type="EMBL" id="MDQ0339273.1"/>
    </source>
</evidence>
<evidence type="ECO:0000313" key="3">
    <source>
        <dbReference type="Proteomes" id="UP001232445"/>
    </source>
</evidence>
<dbReference type="RefSeq" id="WP_307339026.1">
    <property type="nucleotide sequence ID" value="NZ_JAUSUQ010000007.1"/>
</dbReference>
<reference evidence="2 3" key="1">
    <citation type="submission" date="2023-07" db="EMBL/GenBank/DDBJ databases">
        <title>Genomic Encyclopedia of Type Strains, Phase IV (KMG-IV): sequencing the most valuable type-strain genomes for metagenomic binning, comparative biology and taxonomic classification.</title>
        <authorList>
            <person name="Goeker M."/>
        </authorList>
    </citation>
    <scope>NUCLEOTIDE SEQUENCE [LARGE SCALE GENOMIC DNA]</scope>
    <source>
        <strain evidence="2 3">DSM 17740</strain>
    </source>
</reference>
<proteinExistence type="predicted"/>
<sequence>MVNVVHIHTPYITLGQLLKLVGAIDTGGQAKWFLAEYPVLVNGEAEQRRGRKLYPDDVVHIDGAGQFKIVQDS</sequence>
<accession>A0ABU0CT41</accession>
<organism evidence="2 3">
    <name type="scientific">Caldalkalibacillus uzonensis</name>
    <dbReference type="NCBI Taxonomy" id="353224"/>
    <lineage>
        <taxon>Bacteria</taxon>
        <taxon>Bacillati</taxon>
        <taxon>Bacillota</taxon>
        <taxon>Bacilli</taxon>
        <taxon>Bacillales</taxon>
        <taxon>Bacillaceae</taxon>
        <taxon>Caldalkalibacillus</taxon>
    </lineage>
</organism>
<name>A0ABU0CT41_9BACI</name>
<dbReference type="InterPro" id="IPR014330">
    <property type="entry name" value="RNA-bd_S4-rel_YaaA"/>
</dbReference>